<dbReference type="Gene3D" id="3.40.50.300">
    <property type="entry name" value="P-loop containing nucleotide triphosphate hydrolases"/>
    <property type="match status" value="1"/>
</dbReference>
<evidence type="ECO:0000259" key="4">
    <source>
        <dbReference type="PROSITE" id="PS51715"/>
    </source>
</evidence>
<keyword evidence="1" id="KW-0547">Nucleotide-binding</keyword>
<evidence type="ECO:0000256" key="1">
    <source>
        <dbReference type="ARBA" id="ARBA00022741"/>
    </source>
</evidence>
<dbReference type="InterPro" id="IPR015894">
    <property type="entry name" value="Guanylate-bd_N"/>
</dbReference>
<dbReference type="InParanoid" id="H2XTT4"/>
<reference evidence="5" key="2">
    <citation type="submission" date="2025-08" db="UniProtKB">
        <authorList>
            <consortium name="Ensembl"/>
        </authorList>
    </citation>
    <scope>IDENTIFICATION</scope>
</reference>
<dbReference type="GO" id="GO:0005525">
    <property type="term" value="F:GTP binding"/>
    <property type="evidence" value="ECO:0007669"/>
    <property type="project" value="UniProtKB-KW"/>
</dbReference>
<dbReference type="Ensembl" id="ENSCINT00000035176.1">
    <property type="protein sequence ID" value="ENSCINP00000033068.1"/>
    <property type="gene ID" value="ENSCING00000022884.1"/>
</dbReference>
<dbReference type="GO" id="GO:0003924">
    <property type="term" value="F:GTPase activity"/>
    <property type="evidence" value="ECO:0007669"/>
    <property type="project" value="InterPro"/>
</dbReference>
<dbReference type="FunFam" id="3.40.50.300:FF:004284">
    <property type="entry name" value="Uncharacterized protein"/>
    <property type="match status" value="1"/>
</dbReference>
<keyword evidence="2" id="KW-0342">GTP-binding</keyword>
<reference evidence="6" key="1">
    <citation type="journal article" date="2002" name="Science">
        <title>The draft genome of Ciona intestinalis: insights into chordate and vertebrate origins.</title>
        <authorList>
            <person name="Dehal P."/>
            <person name="Satou Y."/>
            <person name="Campbell R.K."/>
            <person name="Chapman J."/>
            <person name="Degnan B."/>
            <person name="De Tomaso A."/>
            <person name="Davidson B."/>
            <person name="Di Gregorio A."/>
            <person name="Gelpke M."/>
            <person name="Goodstein D.M."/>
            <person name="Harafuji N."/>
            <person name="Hastings K.E."/>
            <person name="Ho I."/>
            <person name="Hotta K."/>
            <person name="Huang W."/>
            <person name="Kawashima T."/>
            <person name="Lemaire P."/>
            <person name="Martinez D."/>
            <person name="Meinertzhagen I.A."/>
            <person name="Necula S."/>
            <person name="Nonaka M."/>
            <person name="Putnam N."/>
            <person name="Rash S."/>
            <person name="Saiga H."/>
            <person name="Satake M."/>
            <person name="Terry A."/>
            <person name="Yamada L."/>
            <person name="Wang H.G."/>
            <person name="Awazu S."/>
            <person name="Azumi K."/>
            <person name="Boore J."/>
            <person name="Branno M."/>
            <person name="Chin-Bow S."/>
            <person name="DeSantis R."/>
            <person name="Doyle S."/>
            <person name="Francino P."/>
            <person name="Keys D.N."/>
            <person name="Haga S."/>
            <person name="Hayashi H."/>
            <person name="Hino K."/>
            <person name="Imai K.S."/>
            <person name="Inaba K."/>
            <person name="Kano S."/>
            <person name="Kobayashi K."/>
            <person name="Kobayashi M."/>
            <person name="Lee B.I."/>
            <person name="Makabe K.W."/>
            <person name="Manohar C."/>
            <person name="Matassi G."/>
            <person name="Medina M."/>
            <person name="Mochizuki Y."/>
            <person name="Mount S."/>
            <person name="Morishita T."/>
            <person name="Miura S."/>
            <person name="Nakayama A."/>
            <person name="Nishizaka S."/>
            <person name="Nomoto H."/>
            <person name="Ohta F."/>
            <person name="Oishi K."/>
            <person name="Rigoutsos I."/>
            <person name="Sano M."/>
            <person name="Sasaki A."/>
            <person name="Sasakura Y."/>
            <person name="Shoguchi E."/>
            <person name="Shin-i T."/>
            <person name="Spagnuolo A."/>
            <person name="Stainier D."/>
            <person name="Suzuki M.M."/>
            <person name="Tassy O."/>
            <person name="Takatori N."/>
            <person name="Tokuoka M."/>
            <person name="Yagi K."/>
            <person name="Yoshizaki F."/>
            <person name="Wada S."/>
            <person name="Zhang C."/>
            <person name="Hyatt P.D."/>
            <person name="Larimer F."/>
            <person name="Detter C."/>
            <person name="Doggett N."/>
            <person name="Glavina T."/>
            <person name="Hawkins T."/>
            <person name="Richardson P."/>
            <person name="Lucas S."/>
            <person name="Kohara Y."/>
            <person name="Levine M."/>
            <person name="Satoh N."/>
            <person name="Rokhsar D.S."/>
        </authorList>
    </citation>
    <scope>NUCLEOTIDE SEQUENCE [LARGE SCALE GENOMIC DNA]</scope>
</reference>
<evidence type="ECO:0000313" key="5">
    <source>
        <dbReference type="Ensembl" id="ENSCINP00000033068.1"/>
    </source>
</evidence>
<dbReference type="GeneTree" id="ENSGT00940000165594"/>
<keyword evidence="6" id="KW-1185">Reference proteome</keyword>
<dbReference type="SUPFAM" id="SSF52540">
    <property type="entry name" value="P-loop containing nucleoside triphosphate hydrolases"/>
    <property type="match status" value="1"/>
</dbReference>
<dbReference type="PROSITE" id="PS51715">
    <property type="entry name" value="G_GB1_RHD3"/>
    <property type="match status" value="1"/>
</dbReference>
<organism evidence="5 6">
    <name type="scientific">Ciona intestinalis</name>
    <name type="common">Transparent sea squirt</name>
    <name type="synonym">Ascidia intestinalis</name>
    <dbReference type="NCBI Taxonomy" id="7719"/>
    <lineage>
        <taxon>Eukaryota</taxon>
        <taxon>Metazoa</taxon>
        <taxon>Chordata</taxon>
        <taxon>Tunicata</taxon>
        <taxon>Ascidiacea</taxon>
        <taxon>Phlebobranchia</taxon>
        <taxon>Cionidae</taxon>
        <taxon>Ciona</taxon>
    </lineage>
</organism>
<dbReference type="HOGENOM" id="CLU_021447_1_0_1"/>
<sequence>MSNFFSSVASNLRAAKKRYWDADPGVNSEVKSESIVTMNGDKPQVKLEALGKILQKYEDQPVAIISVFGDFRGGKSFLLNLLCQYLMQKQPKDWIKKKEELVKVFNWRAGTKSHTTGIDITNKPFMLENDKGEEIAVFLMDTQGSFDKKMSAGECSLIFALSILISSVQIYNLPSGLIRESDLQQLGLFLKHANTTVKNKDSNASKSSSLFPPLMFLVRNYQMPDYDCGSKGGMEYLEE</sequence>
<evidence type="ECO:0000256" key="3">
    <source>
        <dbReference type="PROSITE-ProRule" id="PRU01052"/>
    </source>
</evidence>
<proteinExistence type="inferred from homology"/>
<evidence type="ECO:0000256" key="2">
    <source>
        <dbReference type="ARBA" id="ARBA00023134"/>
    </source>
</evidence>
<feature type="domain" description="GB1/RHD3-type G" evidence="4">
    <location>
        <begin position="59"/>
        <end position="239"/>
    </location>
</feature>
<dbReference type="PANTHER" id="PTHR10751">
    <property type="entry name" value="GUANYLATE BINDING PROTEIN"/>
    <property type="match status" value="1"/>
</dbReference>
<evidence type="ECO:0000313" key="6">
    <source>
        <dbReference type="Proteomes" id="UP000008144"/>
    </source>
</evidence>
<protein>
    <recommendedName>
        <fullName evidence="4">GB1/RHD3-type G domain-containing protein</fullName>
    </recommendedName>
</protein>
<dbReference type="OMA" id="KMSAGEC"/>
<accession>H2XTT4</accession>
<reference evidence="5" key="3">
    <citation type="submission" date="2025-09" db="UniProtKB">
        <authorList>
            <consortium name="Ensembl"/>
        </authorList>
    </citation>
    <scope>IDENTIFICATION</scope>
</reference>
<dbReference type="InterPro" id="IPR030386">
    <property type="entry name" value="G_GB1_RHD3_dom"/>
</dbReference>
<dbReference type="InterPro" id="IPR027417">
    <property type="entry name" value="P-loop_NTPase"/>
</dbReference>
<dbReference type="AlphaFoldDB" id="H2XTT4"/>
<name>H2XTT4_CIOIN</name>
<comment type="similarity">
    <text evidence="3">Belongs to the TRAFAC class dynamin-like GTPase superfamily. GB1/RHD3 GTPase family.</text>
</comment>
<dbReference type="Pfam" id="PF02263">
    <property type="entry name" value="GBP"/>
    <property type="match status" value="1"/>
</dbReference>
<dbReference type="Proteomes" id="UP000008144">
    <property type="component" value="Unassembled WGS sequence"/>
</dbReference>